<comment type="caution">
    <text evidence="1">The sequence shown here is derived from an EMBL/GenBank/DDBJ whole genome shotgun (WGS) entry which is preliminary data.</text>
</comment>
<organism evidence="1 2">
    <name type="scientific">Pistacia atlantica</name>
    <dbReference type="NCBI Taxonomy" id="434234"/>
    <lineage>
        <taxon>Eukaryota</taxon>
        <taxon>Viridiplantae</taxon>
        <taxon>Streptophyta</taxon>
        <taxon>Embryophyta</taxon>
        <taxon>Tracheophyta</taxon>
        <taxon>Spermatophyta</taxon>
        <taxon>Magnoliopsida</taxon>
        <taxon>eudicotyledons</taxon>
        <taxon>Gunneridae</taxon>
        <taxon>Pentapetalae</taxon>
        <taxon>rosids</taxon>
        <taxon>malvids</taxon>
        <taxon>Sapindales</taxon>
        <taxon>Anacardiaceae</taxon>
        <taxon>Pistacia</taxon>
    </lineage>
</organism>
<sequence length="39" mass="4433">MLLLQNTKIEILPNWDHTCSTFMSLFATCFCTDYSSIGS</sequence>
<accession>A0ACC1APH8</accession>
<evidence type="ECO:0000313" key="1">
    <source>
        <dbReference type="EMBL" id="KAJ0088594.1"/>
    </source>
</evidence>
<dbReference type="EMBL" id="CM047905">
    <property type="protein sequence ID" value="KAJ0088594.1"/>
    <property type="molecule type" value="Genomic_DNA"/>
</dbReference>
<evidence type="ECO:0000313" key="2">
    <source>
        <dbReference type="Proteomes" id="UP001164250"/>
    </source>
</evidence>
<keyword evidence="2" id="KW-1185">Reference proteome</keyword>
<proteinExistence type="predicted"/>
<name>A0ACC1APH8_9ROSI</name>
<gene>
    <name evidence="1" type="ORF">Patl1_31591</name>
</gene>
<reference evidence="2" key="1">
    <citation type="journal article" date="2023" name="G3 (Bethesda)">
        <title>Genome assembly and association tests identify interacting loci associated with vigor, precocity, and sex in interspecific pistachio rootstocks.</title>
        <authorList>
            <person name="Palmer W."/>
            <person name="Jacygrad E."/>
            <person name="Sagayaradj S."/>
            <person name="Cavanaugh K."/>
            <person name="Han R."/>
            <person name="Bertier L."/>
            <person name="Beede B."/>
            <person name="Kafkas S."/>
            <person name="Golino D."/>
            <person name="Preece J."/>
            <person name="Michelmore R."/>
        </authorList>
    </citation>
    <scope>NUCLEOTIDE SEQUENCE [LARGE SCALE GENOMIC DNA]</scope>
</reference>
<dbReference type="Proteomes" id="UP001164250">
    <property type="component" value="Chromosome 9"/>
</dbReference>
<protein>
    <submittedName>
        <fullName evidence="1">Uncharacterized protein</fullName>
    </submittedName>
</protein>